<keyword evidence="3" id="KW-0762">Sugar transport</keyword>
<dbReference type="InterPro" id="IPR050107">
    <property type="entry name" value="ABC_carbohydrate_import_ATPase"/>
</dbReference>
<keyword evidence="6 8" id="KW-0067">ATP-binding</keyword>
<dbReference type="CDD" id="cd03215">
    <property type="entry name" value="ABC_Carb_Monos_II"/>
    <property type="match status" value="1"/>
</dbReference>
<dbReference type="PANTHER" id="PTHR43790:SF9">
    <property type="entry name" value="GALACTOFURANOSE TRANSPORTER ATP-BINDING PROTEIN YTFR"/>
    <property type="match status" value="1"/>
</dbReference>
<dbReference type="Gene3D" id="3.40.50.300">
    <property type="entry name" value="P-loop containing nucleotide triphosphate hydrolases"/>
    <property type="match status" value="2"/>
</dbReference>
<accession>A0AAU8CWK8</accession>
<dbReference type="SMART" id="SM00382">
    <property type="entry name" value="AAA"/>
    <property type="match status" value="2"/>
</dbReference>
<dbReference type="PANTHER" id="PTHR43790">
    <property type="entry name" value="CARBOHYDRATE TRANSPORT ATP-BINDING PROTEIN MG119-RELATED"/>
    <property type="match status" value="1"/>
</dbReference>
<dbReference type="GO" id="GO:0016887">
    <property type="term" value="F:ATP hydrolysis activity"/>
    <property type="evidence" value="ECO:0007669"/>
    <property type="project" value="InterPro"/>
</dbReference>
<dbReference type="CDD" id="cd03216">
    <property type="entry name" value="ABC_Carb_Monos_I"/>
    <property type="match status" value="1"/>
</dbReference>
<dbReference type="SUPFAM" id="SSF52540">
    <property type="entry name" value="P-loop containing nucleoside triphosphate hydrolases"/>
    <property type="match status" value="2"/>
</dbReference>
<dbReference type="GO" id="GO:0005524">
    <property type="term" value="F:ATP binding"/>
    <property type="evidence" value="ECO:0007669"/>
    <property type="project" value="UniProtKB-KW"/>
</dbReference>
<protein>
    <submittedName>
        <fullName evidence="8">Sugar ABC transporter ATP-binding protein</fullName>
    </submittedName>
</protein>
<dbReference type="InterPro" id="IPR027417">
    <property type="entry name" value="P-loop_NTPase"/>
</dbReference>
<dbReference type="AlphaFoldDB" id="A0AAU8CWK8"/>
<dbReference type="RefSeq" id="WP_353641137.1">
    <property type="nucleotide sequence ID" value="NZ_CP159253.1"/>
</dbReference>
<dbReference type="PROSITE" id="PS00211">
    <property type="entry name" value="ABC_TRANSPORTER_1"/>
    <property type="match status" value="1"/>
</dbReference>
<evidence type="ECO:0000259" key="7">
    <source>
        <dbReference type="PROSITE" id="PS50893"/>
    </source>
</evidence>
<name>A0AAU8CWK8_9HYPH</name>
<proteinExistence type="inferred from homology"/>
<organism evidence="8">
    <name type="scientific">Mesorhizobium sp. WSM2240</name>
    <dbReference type="NCBI Taxonomy" id="3228851"/>
    <lineage>
        <taxon>Bacteria</taxon>
        <taxon>Pseudomonadati</taxon>
        <taxon>Pseudomonadota</taxon>
        <taxon>Alphaproteobacteria</taxon>
        <taxon>Hyphomicrobiales</taxon>
        <taxon>Phyllobacteriaceae</taxon>
        <taxon>Mesorhizobium</taxon>
    </lineage>
</organism>
<dbReference type="Pfam" id="PF00005">
    <property type="entry name" value="ABC_tran"/>
    <property type="match status" value="2"/>
</dbReference>
<evidence type="ECO:0000313" key="8">
    <source>
        <dbReference type="EMBL" id="XCG51356.1"/>
    </source>
</evidence>
<feature type="domain" description="ABC transporter" evidence="7">
    <location>
        <begin position="247"/>
        <end position="498"/>
    </location>
</feature>
<sequence length="514" mass="55494">MVENAVFRVEGLRKSFGRIEVLGGVSLDLHAGEVTVLMGANGAGKSTLVKIISGVYARDGGAMKLGGKHFAPATPAEAMRAGVVTVHQNINDGVVADLDVATNLTLDRLSGTGAPTFFNPRRVRREAKIVADRLGLAVDLKARINDLSLADRQMVAIARAMAHEPKVLILDEPTSSLSSAEATRLFAVIDRLRAHGVAILYISHRMSDIRRLADRIVSMRDGRISGVFEDKPLDYEGAVNAMLGRRIHLDRIVVNEAAKTILAVDSLRIAEGARPISLTLGAGEVVAVTGLVGVGKTALAETLFGARTPLSGTMVLNGRPYAPATPGEAISAGVFLVAKDRSDNGIVQDFNIYENISLPFLKRLSGFGVLKRNVERATARRQIGELGIVCRTERDEMGTLSGGNQQKVMVARWMSQPASLFILDEPFQGVDISARRDIAAKLRTSSDGRATLIFVTELDEALETADRILVMSEHTIVGEHRNADIDMDRLLAEVAGQPLRGGGMMLMRWNRIER</sequence>
<evidence type="ECO:0000256" key="5">
    <source>
        <dbReference type="ARBA" id="ARBA00022741"/>
    </source>
</evidence>
<dbReference type="PROSITE" id="PS50893">
    <property type="entry name" value="ABC_TRANSPORTER_2"/>
    <property type="match status" value="2"/>
</dbReference>
<evidence type="ECO:0000256" key="3">
    <source>
        <dbReference type="ARBA" id="ARBA00022597"/>
    </source>
</evidence>
<feature type="domain" description="ABC transporter" evidence="7">
    <location>
        <begin position="7"/>
        <end position="246"/>
    </location>
</feature>
<evidence type="ECO:0000256" key="1">
    <source>
        <dbReference type="ARBA" id="ARBA00005417"/>
    </source>
</evidence>
<evidence type="ECO:0000256" key="2">
    <source>
        <dbReference type="ARBA" id="ARBA00022448"/>
    </source>
</evidence>
<dbReference type="InterPro" id="IPR003593">
    <property type="entry name" value="AAA+_ATPase"/>
</dbReference>
<evidence type="ECO:0000256" key="6">
    <source>
        <dbReference type="ARBA" id="ARBA00022840"/>
    </source>
</evidence>
<dbReference type="InterPro" id="IPR017871">
    <property type="entry name" value="ABC_transporter-like_CS"/>
</dbReference>
<gene>
    <name evidence="8" type="ORF">ABVK50_13150</name>
</gene>
<evidence type="ECO:0000256" key="4">
    <source>
        <dbReference type="ARBA" id="ARBA00022737"/>
    </source>
</evidence>
<reference evidence="8" key="1">
    <citation type="submission" date="2024-06" db="EMBL/GenBank/DDBJ databases">
        <title>Mesorhizobium karijinii sp. nov., a symbiont of the iconic Swainsona formosa from arid Australia.</title>
        <authorList>
            <person name="Hill Y.J."/>
            <person name="Watkin E.L.J."/>
            <person name="O'Hara G.W."/>
            <person name="Terpolilli J."/>
            <person name="Tye M.L."/>
            <person name="Kohlmeier M.G."/>
        </authorList>
    </citation>
    <scope>NUCLEOTIDE SEQUENCE</scope>
    <source>
        <strain evidence="8">WSM2240</strain>
    </source>
</reference>
<dbReference type="EMBL" id="CP159253">
    <property type="protein sequence ID" value="XCG51356.1"/>
    <property type="molecule type" value="Genomic_DNA"/>
</dbReference>
<keyword evidence="2" id="KW-0813">Transport</keyword>
<keyword evidence="5" id="KW-0547">Nucleotide-binding</keyword>
<comment type="similarity">
    <text evidence="1">Belongs to the ABC transporter superfamily.</text>
</comment>
<dbReference type="InterPro" id="IPR003439">
    <property type="entry name" value="ABC_transporter-like_ATP-bd"/>
</dbReference>
<keyword evidence="4" id="KW-0677">Repeat</keyword>